<dbReference type="Proteomes" id="UP000829196">
    <property type="component" value="Unassembled WGS sequence"/>
</dbReference>
<protein>
    <submittedName>
        <fullName evidence="1">Uncharacterized protein</fullName>
    </submittedName>
</protein>
<organism evidence="1 2">
    <name type="scientific">Dendrobium nobile</name>
    <name type="common">Orchid</name>
    <dbReference type="NCBI Taxonomy" id="94219"/>
    <lineage>
        <taxon>Eukaryota</taxon>
        <taxon>Viridiplantae</taxon>
        <taxon>Streptophyta</taxon>
        <taxon>Embryophyta</taxon>
        <taxon>Tracheophyta</taxon>
        <taxon>Spermatophyta</taxon>
        <taxon>Magnoliopsida</taxon>
        <taxon>Liliopsida</taxon>
        <taxon>Asparagales</taxon>
        <taxon>Orchidaceae</taxon>
        <taxon>Epidendroideae</taxon>
        <taxon>Malaxideae</taxon>
        <taxon>Dendrobiinae</taxon>
        <taxon>Dendrobium</taxon>
    </lineage>
</organism>
<keyword evidence="2" id="KW-1185">Reference proteome</keyword>
<accession>A0A8T3AQX4</accession>
<comment type="caution">
    <text evidence="1">The sequence shown here is derived from an EMBL/GenBank/DDBJ whole genome shotgun (WGS) entry which is preliminary data.</text>
</comment>
<reference evidence="1" key="1">
    <citation type="journal article" date="2022" name="Front. Genet.">
        <title>Chromosome-Scale Assembly of the Dendrobium nobile Genome Provides Insights Into the Molecular Mechanism of the Biosynthesis of the Medicinal Active Ingredient of Dendrobium.</title>
        <authorList>
            <person name="Xu Q."/>
            <person name="Niu S.-C."/>
            <person name="Li K.-L."/>
            <person name="Zheng P.-J."/>
            <person name="Zhang X.-J."/>
            <person name="Jia Y."/>
            <person name="Liu Y."/>
            <person name="Niu Y.-X."/>
            <person name="Yu L.-H."/>
            <person name="Chen D.-F."/>
            <person name="Zhang G.-Q."/>
        </authorList>
    </citation>
    <scope>NUCLEOTIDE SEQUENCE</scope>
    <source>
        <tissue evidence="1">Leaf</tissue>
    </source>
</reference>
<sequence>MPVQNNVFRDRNFHSFQQNLEVRRKPSRHANALVKFAPSVGGYLTSPNKPRGRIGAAKKKKLHKSHNGENSITHEILLQQRRAAVIIRNPSAQTKRHSRDSK</sequence>
<dbReference type="AlphaFoldDB" id="A0A8T3AQX4"/>
<name>A0A8T3AQX4_DENNO</name>
<proteinExistence type="predicted"/>
<gene>
    <name evidence="1" type="ORF">KFK09_021645</name>
</gene>
<dbReference type="EMBL" id="JAGYWB010000015">
    <property type="protein sequence ID" value="KAI0498404.1"/>
    <property type="molecule type" value="Genomic_DNA"/>
</dbReference>
<evidence type="ECO:0000313" key="1">
    <source>
        <dbReference type="EMBL" id="KAI0498404.1"/>
    </source>
</evidence>
<evidence type="ECO:0000313" key="2">
    <source>
        <dbReference type="Proteomes" id="UP000829196"/>
    </source>
</evidence>